<dbReference type="PROSITE" id="PS51103">
    <property type="entry name" value="PTS_EIIC_TYPE_1"/>
    <property type="match status" value="1"/>
</dbReference>
<keyword evidence="4" id="KW-0762">Sugar transport</keyword>
<keyword evidence="10 12" id="KW-0472">Membrane</keyword>
<dbReference type="InterPro" id="IPR036878">
    <property type="entry name" value="Glu_permease_IIB"/>
</dbReference>
<reference evidence="15 16" key="1">
    <citation type="submission" date="2016-10" db="EMBL/GenBank/DDBJ databases">
        <authorList>
            <person name="de Groot N.N."/>
        </authorList>
    </citation>
    <scope>NUCLEOTIDE SEQUENCE [LARGE SCALE GENOMIC DNA]</scope>
    <source>
        <strain evidence="15 16">CGMCC 1.10228</strain>
    </source>
</reference>
<dbReference type="RefSeq" id="WP_093278960.1">
    <property type="nucleotide sequence ID" value="NZ_FNDD01000036.1"/>
</dbReference>
<evidence type="ECO:0000256" key="3">
    <source>
        <dbReference type="ARBA" id="ARBA00022475"/>
    </source>
</evidence>
<feature type="transmembrane region" description="Helical" evidence="12">
    <location>
        <begin position="103"/>
        <end position="128"/>
    </location>
</feature>
<evidence type="ECO:0000259" key="14">
    <source>
        <dbReference type="PROSITE" id="PS51103"/>
    </source>
</evidence>
<feature type="active site" description="Phosphocysteine intermediate; for EIIB activity" evidence="11">
    <location>
        <position position="26"/>
    </location>
</feature>
<evidence type="ECO:0000313" key="16">
    <source>
        <dbReference type="Proteomes" id="UP000198854"/>
    </source>
</evidence>
<evidence type="ECO:0000256" key="2">
    <source>
        <dbReference type="ARBA" id="ARBA00022448"/>
    </source>
</evidence>
<accession>A0A1G8GDS7</accession>
<gene>
    <name evidence="15" type="ORF">SAMN04488136_13618</name>
</gene>
<dbReference type="InterPro" id="IPR003352">
    <property type="entry name" value="PTS_EIIC"/>
</dbReference>
<keyword evidence="2" id="KW-0813">Transport</keyword>
<keyword evidence="16" id="KW-1185">Reference proteome</keyword>
<dbReference type="PROSITE" id="PS51098">
    <property type="entry name" value="PTS_EIIB_TYPE_1"/>
    <property type="match status" value="1"/>
</dbReference>
<name>A0A1G8GDS7_9VIBR</name>
<dbReference type="CDD" id="cd00212">
    <property type="entry name" value="PTS_IIB_glc"/>
    <property type="match status" value="1"/>
</dbReference>
<feature type="transmembrane region" description="Helical" evidence="12">
    <location>
        <begin position="426"/>
        <end position="447"/>
    </location>
</feature>
<keyword evidence="7 12" id="KW-0812">Transmembrane</keyword>
<dbReference type="Proteomes" id="UP000198854">
    <property type="component" value="Unassembled WGS sequence"/>
</dbReference>
<protein>
    <submittedName>
        <fullName evidence="15">PTS system, beta-glucosides-specific IIC component</fullName>
    </submittedName>
</protein>
<feature type="transmembrane region" description="Helical" evidence="12">
    <location>
        <begin position="253"/>
        <end position="277"/>
    </location>
</feature>
<keyword evidence="3" id="KW-1003">Cell membrane</keyword>
<dbReference type="InterPro" id="IPR001996">
    <property type="entry name" value="PTS_IIB_1"/>
</dbReference>
<feature type="domain" description="PTS EIIB type-1" evidence="13">
    <location>
        <begin position="4"/>
        <end position="86"/>
    </location>
</feature>
<dbReference type="GO" id="GO:0005886">
    <property type="term" value="C:plasma membrane"/>
    <property type="evidence" value="ECO:0007669"/>
    <property type="project" value="UniProtKB-SubCell"/>
</dbReference>
<feature type="domain" description="PTS EIIC type-1" evidence="14">
    <location>
        <begin position="109"/>
        <end position="461"/>
    </location>
</feature>
<keyword evidence="5" id="KW-0808">Transferase</keyword>
<dbReference type="GO" id="GO:0015771">
    <property type="term" value="P:trehalose transport"/>
    <property type="evidence" value="ECO:0007669"/>
    <property type="project" value="TreeGrafter"/>
</dbReference>
<feature type="transmembrane region" description="Helical" evidence="12">
    <location>
        <begin position="214"/>
        <end position="233"/>
    </location>
</feature>
<evidence type="ECO:0000256" key="11">
    <source>
        <dbReference type="PROSITE-ProRule" id="PRU00421"/>
    </source>
</evidence>
<dbReference type="Pfam" id="PF02378">
    <property type="entry name" value="PTS_EIIC"/>
    <property type="match status" value="1"/>
</dbReference>
<dbReference type="STRING" id="861298.SAMN04488136_13618"/>
<feature type="transmembrane region" description="Helical" evidence="12">
    <location>
        <begin position="327"/>
        <end position="348"/>
    </location>
</feature>
<dbReference type="Pfam" id="PF00367">
    <property type="entry name" value="PTS_EIIB"/>
    <property type="match status" value="1"/>
</dbReference>
<dbReference type="SUPFAM" id="SSF55604">
    <property type="entry name" value="Glucose permease domain IIB"/>
    <property type="match status" value="1"/>
</dbReference>
<evidence type="ECO:0000256" key="1">
    <source>
        <dbReference type="ARBA" id="ARBA00004651"/>
    </source>
</evidence>
<evidence type="ECO:0000256" key="4">
    <source>
        <dbReference type="ARBA" id="ARBA00022597"/>
    </source>
</evidence>
<dbReference type="GO" id="GO:0008982">
    <property type="term" value="F:protein-N(PI)-phosphohistidine-sugar phosphotransferase activity"/>
    <property type="evidence" value="ECO:0007669"/>
    <property type="project" value="InterPro"/>
</dbReference>
<dbReference type="PANTHER" id="PTHR30175">
    <property type="entry name" value="PHOSPHOTRANSFERASE SYSTEM TRANSPORT PROTEIN"/>
    <property type="match status" value="1"/>
</dbReference>
<dbReference type="EMBL" id="FNDD01000036">
    <property type="protein sequence ID" value="SDH92500.1"/>
    <property type="molecule type" value="Genomic_DNA"/>
</dbReference>
<proteinExistence type="predicted"/>
<dbReference type="InterPro" id="IPR050558">
    <property type="entry name" value="PTS_Sugar-Specific_Components"/>
</dbReference>
<evidence type="ECO:0000256" key="8">
    <source>
        <dbReference type="ARBA" id="ARBA00022777"/>
    </source>
</evidence>
<evidence type="ECO:0000313" key="15">
    <source>
        <dbReference type="EMBL" id="SDH92500.1"/>
    </source>
</evidence>
<dbReference type="PANTHER" id="PTHR30175:SF1">
    <property type="entry name" value="PTS SYSTEM ARBUTIN-, CELLOBIOSE-, AND SALICIN-SPECIFIC EIIBC COMPONENT-RELATED"/>
    <property type="match status" value="1"/>
</dbReference>
<evidence type="ECO:0000256" key="12">
    <source>
        <dbReference type="SAM" id="Phobius"/>
    </source>
</evidence>
<organism evidence="15 16">
    <name type="scientific">Vibrio xiamenensis</name>
    <dbReference type="NCBI Taxonomy" id="861298"/>
    <lineage>
        <taxon>Bacteria</taxon>
        <taxon>Pseudomonadati</taxon>
        <taxon>Pseudomonadota</taxon>
        <taxon>Gammaproteobacteria</taxon>
        <taxon>Vibrionales</taxon>
        <taxon>Vibrionaceae</taxon>
        <taxon>Vibrio</taxon>
    </lineage>
</organism>
<evidence type="ECO:0000256" key="5">
    <source>
        <dbReference type="ARBA" id="ARBA00022679"/>
    </source>
</evidence>
<dbReference type="Gene3D" id="3.30.1360.60">
    <property type="entry name" value="Glucose permease domain IIB"/>
    <property type="match status" value="1"/>
</dbReference>
<dbReference type="OrthoDB" id="92465at2"/>
<evidence type="ECO:0000256" key="6">
    <source>
        <dbReference type="ARBA" id="ARBA00022683"/>
    </source>
</evidence>
<keyword evidence="8" id="KW-0418">Kinase</keyword>
<sequence length="461" mass="48020">MDNKQIASEILPLIGGNDNIGHLTHCITRLRITPNSLESIDKSSLSEIPGVLGINENSGQLQIILGNRVSDVFDELKALVYGAGSSIGDENEKSPVEAEKKGIFATILDAIAGIFSPVIPAIVGAGLLKGIIVMLTSSGLVHSDSETIKVLTVIGDAAFYFLPVILGVSSALKFKCNAYIGAALGGILIHPQLQALMQSSGDYMYLFGIPLKSTLYMSSVLPIILTVWFMSYVEKFLATFIPSSLKGVFQPVLTLIIVAPVMLAVLGPVGSVIGNVVASTFIHIYGIAGILAGAILGGLYAPIVVTGMHYGFLPVMFESISQTGFDYIMAIGVAANSAQAGATFMVFLMTKNKAFKSIAGGAGINAIIGITEPAIFGVTLRLKKPLIAACIGGALGGAVMGLFQIGATGIGTGPLAGLAFFFGPKFVYFIVGCLVSFVSAAVLTRIIGFEDVKSSVVETSK</sequence>
<dbReference type="InterPro" id="IPR013013">
    <property type="entry name" value="PTS_EIIC_1"/>
</dbReference>
<dbReference type="GO" id="GO:0016301">
    <property type="term" value="F:kinase activity"/>
    <property type="evidence" value="ECO:0007669"/>
    <property type="project" value="UniProtKB-KW"/>
</dbReference>
<feature type="transmembrane region" description="Helical" evidence="12">
    <location>
        <begin position="284"/>
        <end position="307"/>
    </location>
</feature>
<dbReference type="InterPro" id="IPR018113">
    <property type="entry name" value="PTrfase_EIIB_Cys"/>
</dbReference>
<dbReference type="GO" id="GO:0090589">
    <property type="term" value="F:protein-phosphocysteine-trehalose phosphotransferase system transporter activity"/>
    <property type="evidence" value="ECO:0007669"/>
    <property type="project" value="TreeGrafter"/>
</dbReference>
<evidence type="ECO:0000256" key="9">
    <source>
        <dbReference type="ARBA" id="ARBA00022989"/>
    </source>
</evidence>
<dbReference type="AlphaFoldDB" id="A0A1G8GDS7"/>
<evidence type="ECO:0000256" key="7">
    <source>
        <dbReference type="ARBA" id="ARBA00022692"/>
    </source>
</evidence>
<comment type="subcellular location">
    <subcellularLocation>
        <location evidence="1">Cell membrane</location>
        <topology evidence="1">Multi-pass membrane protein</topology>
    </subcellularLocation>
</comment>
<dbReference type="GO" id="GO:0009401">
    <property type="term" value="P:phosphoenolpyruvate-dependent sugar phosphotransferase system"/>
    <property type="evidence" value="ECO:0007669"/>
    <property type="project" value="UniProtKB-KW"/>
</dbReference>
<feature type="transmembrane region" description="Helical" evidence="12">
    <location>
        <begin position="148"/>
        <end position="168"/>
    </location>
</feature>
<keyword evidence="9 12" id="KW-1133">Transmembrane helix</keyword>
<evidence type="ECO:0000259" key="13">
    <source>
        <dbReference type="PROSITE" id="PS51098"/>
    </source>
</evidence>
<evidence type="ECO:0000256" key="10">
    <source>
        <dbReference type="ARBA" id="ARBA00023136"/>
    </source>
</evidence>
<keyword evidence="6" id="KW-0598">Phosphotransferase system</keyword>